<keyword evidence="5" id="KW-1185">Reference proteome</keyword>
<dbReference type="GO" id="GO:0005524">
    <property type="term" value="F:ATP binding"/>
    <property type="evidence" value="ECO:0007669"/>
    <property type="project" value="UniProtKB-UniRule"/>
</dbReference>
<proteinExistence type="predicted"/>
<dbReference type="RefSeq" id="WP_177169838.1">
    <property type="nucleotide sequence ID" value="NZ_FOAA01000003.1"/>
</dbReference>
<feature type="compositionally biased region" description="Polar residues" evidence="2">
    <location>
        <begin position="1"/>
        <end position="15"/>
    </location>
</feature>
<evidence type="ECO:0000313" key="4">
    <source>
        <dbReference type="EMBL" id="SEK59128.1"/>
    </source>
</evidence>
<dbReference type="PROSITE" id="PS50975">
    <property type="entry name" value="ATP_GRASP"/>
    <property type="match status" value="1"/>
</dbReference>
<evidence type="ECO:0000313" key="5">
    <source>
        <dbReference type="Proteomes" id="UP000199256"/>
    </source>
</evidence>
<keyword evidence="1" id="KW-0067">ATP-binding</keyword>
<evidence type="ECO:0000256" key="1">
    <source>
        <dbReference type="PROSITE-ProRule" id="PRU00409"/>
    </source>
</evidence>
<dbReference type="Gene3D" id="3.30.470.20">
    <property type="entry name" value="ATP-grasp fold, B domain"/>
    <property type="match status" value="1"/>
</dbReference>
<protein>
    <submittedName>
        <fullName evidence="4">Predicted ATP-dependent carboligase, ATP-grasp superfamily</fullName>
    </submittedName>
</protein>
<dbReference type="GO" id="GO:0016874">
    <property type="term" value="F:ligase activity"/>
    <property type="evidence" value="ECO:0007669"/>
    <property type="project" value="UniProtKB-KW"/>
</dbReference>
<dbReference type="Pfam" id="PF15632">
    <property type="entry name" value="ATPgrasp_Ter"/>
    <property type="match status" value="1"/>
</dbReference>
<organism evidence="4 5">
    <name type="scientific">Ectothiorhodospira marina</name>
    <dbReference type="NCBI Taxonomy" id="1396821"/>
    <lineage>
        <taxon>Bacteria</taxon>
        <taxon>Pseudomonadati</taxon>
        <taxon>Pseudomonadota</taxon>
        <taxon>Gammaproteobacteria</taxon>
        <taxon>Chromatiales</taxon>
        <taxon>Ectothiorhodospiraceae</taxon>
        <taxon>Ectothiorhodospira</taxon>
    </lineage>
</organism>
<dbReference type="InterPro" id="IPR011761">
    <property type="entry name" value="ATP-grasp"/>
</dbReference>
<dbReference type="Gene3D" id="3.40.50.20">
    <property type="match status" value="1"/>
</dbReference>
<feature type="region of interest" description="Disordered" evidence="2">
    <location>
        <begin position="1"/>
        <end position="24"/>
    </location>
</feature>
<keyword evidence="4" id="KW-0436">Ligase</keyword>
<dbReference type="EMBL" id="FOAA01000003">
    <property type="protein sequence ID" value="SEK59128.1"/>
    <property type="molecule type" value="Genomic_DNA"/>
</dbReference>
<accession>A0A1H7I9L9</accession>
<feature type="domain" description="ATP-grasp" evidence="3">
    <location>
        <begin position="137"/>
        <end position="325"/>
    </location>
</feature>
<sequence>MPSTPPHESNGNSPKNPSPGKALVIGNDNRSFLTTVRSLGRAGWEVHSAWTPDNLAANRSRYLNRKHAVPAYDPRDPAWIGALKAVLSAQKFDLIIPCSDESIIPLQLHRNDFEPYARITLLPDAVFETFHHKEQTGQLARSLSIPTPREVLVTNEHELEEGLEAFSFPIVLKPASSHNKCDPDNRRRVLKAYTPKEASQLGRQSLSEGPLLIQEHFIGQGTGVEVLAKDGKILTAFQHLRLHEPLHGGGSSYRKSIPLHPGMLAATTALVKAVSYTGVGMFEYKHNPTTDEWMLIEVNARLWGSVALPVAAGIDFPRFLAEMLIHQRSDFPQDYPADIYCRNWVADLDWFRANLRANKEDPTLHTRRLPEIAREIVPILQLREYADTLSLDDPLPGLAELGQVIQRWLQTAFLRITQSLHHRRTTP</sequence>
<dbReference type="Proteomes" id="UP000199256">
    <property type="component" value="Unassembled WGS sequence"/>
</dbReference>
<dbReference type="InterPro" id="IPR013815">
    <property type="entry name" value="ATP_grasp_subdomain_1"/>
</dbReference>
<dbReference type="STRING" id="1396821.SAMN05444515_10374"/>
<name>A0A1H7I9L9_9GAMM</name>
<gene>
    <name evidence="4" type="ORF">SAMN05444515_10374</name>
</gene>
<reference evidence="5" key="1">
    <citation type="submission" date="2016-10" db="EMBL/GenBank/DDBJ databases">
        <authorList>
            <person name="Varghese N."/>
            <person name="Submissions S."/>
        </authorList>
    </citation>
    <scope>NUCLEOTIDE SEQUENCE [LARGE SCALE GENOMIC DNA]</scope>
    <source>
        <strain evidence="5">DSM 241</strain>
    </source>
</reference>
<dbReference type="AlphaFoldDB" id="A0A1H7I9L9"/>
<evidence type="ECO:0000256" key="2">
    <source>
        <dbReference type="SAM" id="MobiDB-lite"/>
    </source>
</evidence>
<keyword evidence="1" id="KW-0547">Nucleotide-binding</keyword>
<dbReference type="GO" id="GO:0046872">
    <property type="term" value="F:metal ion binding"/>
    <property type="evidence" value="ECO:0007669"/>
    <property type="project" value="InterPro"/>
</dbReference>
<dbReference type="Gene3D" id="3.30.1490.20">
    <property type="entry name" value="ATP-grasp fold, A domain"/>
    <property type="match status" value="1"/>
</dbReference>
<dbReference type="SUPFAM" id="SSF56059">
    <property type="entry name" value="Glutathione synthetase ATP-binding domain-like"/>
    <property type="match status" value="1"/>
</dbReference>
<evidence type="ECO:0000259" key="3">
    <source>
        <dbReference type="PROSITE" id="PS50975"/>
    </source>
</evidence>